<dbReference type="AlphaFoldDB" id="A0A221KAW1"/>
<dbReference type="Proteomes" id="UP000199729">
    <property type="component" value="Chromosome"/>
</dbReference>
<dbReference type="OrthoDB" id="3197277at2"/>
<keyword evidence="1 3" id="KW-0963">Cytoplasm</keyword>
<gene>
    <name evidence="3" type="primary">fdhD</name>
    <name evidence="4" type="ORF">VITFI_CDS0373</name>
</gene>
<dbReference type="GO" id="GO:0016783">
    <property type="term" value="F:sulfurtransferase activity"/>
    <property type="evidence" value="ECO:0007669"/>
    <property type="project" value="InterPro"/>
</dbReference>
<keyword evidence="5" id="KW-1185">Reference proteome</keyword>
<keyword evidence="2 3" id="KW-0501">Molybdenum cofactor biosynthesis</keyword>
<feature type="active site" description="Cysteine persulfide intermediate" evidence="3">
    <location>
        <position position="129"/>
    </location>
</feature>
<dbReference type="Gene3D" id="3.10.20.10">
    <property type="match status" value="1"/>
</dbReference>
<dbReference type="PANTHER" id="PTHR30592:SF1">
    <property type="entry name" value="SULFUR CARRIER PROTEIN FDHD"/>
    <property type="match status" value="1"/>
</dbReference>
<evidence type="ECO:0000256" key="3">
    <source>
        <dbReference type="HAMAP-Rule" id="MF_00187"/>
    </source>
</evidence>
<comment type="caution">
    <text evidence="3">Lacks conserved residue(s) required for the propagation of feature annotation.</text>
</comment>
<name>A0A221KAW1_VITFI</name>
<dbReference type="Gene3D" id="3.40.140.10">
    <property type="entry name" value="Cytidine Deaminase, domain 2"/>
    <property type="match status" value="1"/>
</dbReference>
<dbReference type="PANTHER" id="PTHR30592">
    <property type="entry name" value="FORMATE DEHYDROGENASE"/>
    <property type="match status" value="1"/>
</dbReference>
<dbReference type="KEGG" id="vff:VITFI_CDS0373"/>
<dbReference type="GO" id="GO:0006777">
    <property type="term" value="P:Mo-molybdopterin cofactor biosynthetic process"/>
    <property type="evidence" value="ECO:0007669"/>
    <property type="project" value="UniProtKB-UniRule"/>
</dbReference>
<dbReference type="RefSeq" id="WP_089415561.1">
    <property type="nucleotide sequence ID" value="NZ_CP022423.1"/>
</dbReference>
<dbReference type="GO" id="GO:0005737">
    <property type="term" value="C:cytoplasm"/>
    <property type="evidence" value="ECO:0007669"/>
    <property type="project" value="UniProtKB-SubCell"/>
</dbReference>
<organism evidence="4 5">
    <name type="scientific">Vitreoscilla filiformis</name>
    <dbReference type="NCBI Taxonomy" id="63"/>
    <lineage>
        <taxon>Bacteria</taxon>
        <taxon>Pseudomonadati</taxon>
        <taxon>Pseudomonadota</taxon>
        <taxon>Betaproteobacteria</taxon>
        <taxon>Neisseriales</taxon>
        <taxon>Neisseriaceae</taxon>
        <taxon>Vitreoscilla</taxon>
    </lineage>
</organism>
<proteinExistence type="inferred from homology"/>
<comment type="subcellular location">
    <subcellularLocation>
        <location evidence="3">Cytoplasm</location>
    </subcellularLocation>
</comment>
<evidence type="ECO:0000256" key="1">
    <source>
        <dbReference type="ARBA" id="ARBA00022490"/>
    </source>
</evidence>
<sequence>MTPALFPQPTTEPDLCADDGLPATQRLPVLRHSTAGGLLAVQDAVIEEVPVALVFNGVSHAVMLASPVDLADLALGFALSEGILTHPAQLYDLDVSPSCDGLSVEMTIATQRFVALKERRRNLAGRTGCGLCGVDSLSAVHRIPAGSVPAPLLPAPTPLALDAALHQLRPHQTLHQQTGAAHGAAWVSPAGDILCLREDVGRHNALDKLIGALARAGTSLREGFVLVTSRASYEMVQKVACAGGHTLVAVSAPTALAVRQAEAAGVLLIGFARPGQWSAYTQAERLVLAQPSN</sequence>
<accession>A0A221KAW1</accession>
<dbReference type="SUPFAM" id="SSF53927">
    <property type="entry name" value="Cytidine deaminase-like"/>
    <property type="match status" value="1"/>
</dbReference>
<dbReference type="GO" id="GO:0097163">
    <property type="term" value="F:sulfur carrier activity"/>
    <property type="evidence" value="ECO:0007669"/>
    <property type="project" value="UniProtKB-UniRule"/>
</dbReference>
<evidence type="ECO:0000313" key="5">
    <source>
        <dbReference type="Proteomes" id="UP000199729"/>
    </source>
</evidence>
<comment type="similarity">
    <text evidence="3">Belongs to the FdhD family.</text>
</comment>
<dbReference type="PIRSF" id="PIRSF015626">
    <property type="entry name" value="FdhD"/>
    <property type="match status" value="1"/>
</dbReference>
<dbReference type="EMBL" id="CP022423">
    <property type="protein sequence ID" value="ASM76152.1"/>
    <property type="molecule type" value="Genomic_DNA"/>
</dbReference>
<reference evidence="4 5" key="1">
    <citation type="submission" date="2017-07" db="EMBL/GenBank/DDBJ databases">
        <title>Complete Genome Sequence of the cosmetic ferment Vitreoscilla filiformis (ATCC15551).</title>
        <authorList>
            <person name="Contreras S."/>
            <person name="Sagory-Zalkind P."/>
            <person name="Blanquart H."/>
            <person name="Iltis A."/>
            <person name="Morand S.C."/>
        </authorList>
    </citation>
    <scope>NUCLEOTIDE SEQUENCE [LARGE SCALE GENOMIC DNA]</scope>
    <source>
        <strain evidence="4 5">ATCC 15551</strain>
    </source>
</reference>
<protein>
    <recommendedName>
        <fullName evidence="3">Sulfur carrier protein FdhD</fullName>
    </recommendedName>
</protein>
<dbReference type="InterPro" id="IPR003786">
    <property type="entry name" value="FdhD"/>
</dbReference>
<dbReference type="Pfam" id="PF02634">
    <property type="entry name" value="FdhD-NarQ"/>
    <property type="match status" value="1"/>
</dbReference>
<dbReference type="NCBIfam" id="TIGR00129">
    <property type="entry name" value="fdhD_narQ"/>
    <property type="match status" value="1"/>
</dbReference>
<comment type="function">
    <text evidence="3">Required for formate dehydrogenase (FDH) activity. Acts as a sulfur carrier protein that transfers sulfur from IscS to the molybdenum cofactor prior to its insertion into FDH.</text>
</comment>
<dbReference type="InterPro" id="IPR016193">
    <property type="entry name" value="Cytidine_deaminase-like"/>
</dbReference>
<evidence type="ECO:0000313" key="4">
    <source>
        <dbReference type="EMBL" id="ASM76152.1"/>
    </source>
</evidence>
<dbReference type="HAMAP" id="MF_00187">
    <property type="entry name" value="FdhD"/>
    <property type="match status" value="1"/>
</dbReference>
<evidence type="ECO:0000256" key="2">
    <source>
        <dbReference type="ARBA" id="ARBA00023150"/>
    </source>
</evidence>